<dbReference type="Proteomes" id="UP000324748">
    <property type="component" value="Unassembled WGS sequence"/>
</dbReference>
<sequence length="145" mass="14776">MHAQFAKIYQITLLACLMQLIAQSSAFDCTDTEACLVKSRDGKSFKFFLPRLVSKTATCTKAGSTASCCPGKDIPTKTFTTLEEAQKACPAAGGAGGTTTAAPGSTGGTTKAGTAGGTNTRPGTTGSTEKAAEKDKTKTETPKAP</sequence>
<evidence type="ECO:0000313" key="5">
    <source>
        <dbReference type="Proteomes" id="UP000324748"/>
    </source>
</evidence>
<protein>
    <submittedName>
        <fullName evidence="3">Uncharacterized protein</fullName>
    </submittedName>
</protein>
<evidence type="ECO:0000256" key="1">
    <source>
        <dbReference type="SAM" id="MobiDB-lite"/>
    </source>
</evidence>
<dbReference type="AlphaFoldDB" id="A0A5B0MFR1"/>
<feature type="chain" id="PRO_5036366126" evidence="2">
    <location>
        <begin position="27"/>
        <end position="145"/>
    </location>
</feature>
<feature type="compositionally biased region" description="Low complexity" evidence="1">
    <location>
        <begin position="98"/>
        <end position="120"/>
    </location>
</feature>
<dbReference type="EMBL" id="VSWC01000092">
    <property type="protein sequence ID" value="KAA1091383.1"/>
    <property type="molecule type" value="Genomic_DNA"/>
</dbReference>
<keyword evidence="5" id="KW-1185">Reference proteome</keyword>
<evidence type="ECO:0000256" key="2">
    <source>
        <dbReference type="SAM" id="SignalP"/>
    </source>
</evidence>
<reference evidence="5 6" key="1">
    <citation type="submission" date="2019-05" db="EMBL/GenBank/DDBJ databases">
        <title>Emergence of the Ug99 lineage of the wheat stem rust pathogen through somatic hybridization.</title>
        <authorList>
            <person name="Li F."/>
            <person name="Upadhyaya N.M."/>
            <person name="Sperschneider J."/>
            <person name="Matny O."/>
            <person name="Nguyen-Phuc H."/>
            <person name="Mago R."/>
            <person name="Raley C."/>
            <person name="Miller M.E."/>
            <person name="Silverstein K.A.T."/>
            <person name="Henningsen E."/>
            <person name="Hirsch C.D."/>
            <person name="Visser B."/>
            <person name="Pretorius Z.A."/>
            <person name="Steffenson B.J."/>
            <person name="Schwessinger B."/>
            <person name="Dodds P.N."/>
            <person name="Figueroa M."/>
        </authorList>
    </citation>
    <scope>NUCLEOTIDE SEQUENCE [LARGE SCALE GENOMIC DNA]</scope>
    <source>
        <strain evidence="4">21-0</strain>
        <strain evidence="3 6">Ug99</strain>
    </source>
</reference>
<dbReference type="Proteomes" id="UP000325313">
    <property type="component" value="Unassembled WGS sequence"/>
</dbReference>
<feature type="compositionally biased region" description="Basic and acidic residues" evidence="1">
    <location>
        <begin position="130"/>
        <end position="145"/>
    </location>
</feature>
<organism evidence="3 6">
    <name type="scientific">Puccinia graminis f. sp. tritici</name>
    <dbReference type="NCBI Taxonomy" id="56615"/>
    <lineage>
        <taxon>Eukaryota</taxon>
        <taxon>Fungi</taxon>
        <taxon>Dikarya</taxon>
        <taxon>Basidiomycota</taxon>
        <taxon>Pucciniomycotina</taxon>
        <taxon>Pucciniomycetes</taxon>
        <taxon>Pucciniales</taxon>
        <taxon>Pucciniaceae</taxon>
        <taxon>Puccinia</taxon>
    </lineage>
</organism>
<dbReference type="OrthoDB" id="2511280at2759"/>
<evidence type="ECO:0000313" key="4">
    <source>
        <dbReference type="EMBL" id="KAA1091383.1"/>
    </source>
</evidence>
<keyword evidence="2" id="KW-0732">Signal</keyword>
<feature type="region of interest" description="Disordered" evidence="1">
    <location>
        <begin position="90"/>
        <end position="145"/>
    </location>
</feature>
<dbReference type="EMBL" id="VDEP01000471">
    <property type="protein sequence ID" value="KAA1076027.1"/>
    <property type="molecule type" value="Genomic_DNA"/>
</dbReference>
<proteinExistence type="predicted"/>
<gene>
    <name evidence="4" type="ORF">PGT21_032486</name>
    <name evidence="3" type="ORF">PGTUg99_033680</name>
</gene>
<evidence type="ECO:0000313" key="3">
    <source>
        <dbReference type="EMBL" id="KAA1076027.1"/>
    </source>
</evidence>
<feature type="signal peptide" evidence="2">
    <location>
        <begin position="1"/>
        <end position="26"/>
    </location>
</feature>
<name>A0A5B0MFR1_PUCGR</name>
<accession>A0A5B0MFR1</accession>
<comment type="caution">
    <text evidence="3">The sequence shown here is derived from an EMBL/GenBank/DDBJ whole genome shotgun (WGS) entry which is preliminary data.</text>
</comment>
<evidence type="ECO:0000313" key="6">
    <source>
        <dbReference type="Proteomes" id="UP000325313"/>
    </source>
</evidence>